<sequence length="75" mass="8243">MADRVPDWQDLIILTEQLTGRAPALAGAVSEDHITLCAEETDLPESQVRERLARYAALFSLELPTEAPHLEGTAE</sequence>
<reference evidence="2 3" key="1">
    <citation type="submission" date="2013-02" db="EMBL/GenBank/DDBJ databases">
        <title>Draft Genome Sequence of Streptomyces afghaniensis, Which Produces Compounds of the Julimycin B-Complex.</title>
        <authorList>
            <person name="Gruening B.A."/>
            <person name="Praeg A."/>
            <person name="Erxleben A."/>
            <person name="Guenther S."/>
            <person name="Fiedler H.-P."/>
            <person name="Goodfellow M."/>
            <person name="Mueller M."/>
        </authorList>
    </citation>
    <scope>NUCLEOTIDE SEQUENCE [LARGE SCALE GENOMIC DNA]</scope>
    <source>
        <strain evidence="2 3">772</strain>
    </source>
</reference>
<name>S4N0R9_9ACTN</name>
<dbReference type="HOGENOM" id="CLU_2669330_0_0_11"/>
<dbReference type="PATRIC" id="fig|1283301.3.peg.2853"/>
<proteinExistence type="predicted"/>
<dbReference type="AlphaFoldDB" id="S4N0R9"/>
<comment type="caution">
    <text evidence="2">The sequence shown here is derived from an EMBL/GenBank/DDBJ whole genome shotgun (WGS) entry which is preliminary data.</text>
</comment>
<keyword evidence="3" id="KW-1185">Reference proteome</keyword>
<organism evidence="2 3">
    <name type="scientific">Streptomyces afghaniensis 772</name>
    <dbReference type="NCBI Taxonomy" id="1283301"/>
    <lineage>
        <taxon>Bacteria</taxon>
        <taxon>Bacillati</taxon>
        <taxon>Actinomycetota</taxon>
        <taxon>Actinomycetes</taxon>
        <taxon>Kitasatosporales</taxon>
        <taxon>Streptomycetaceae</taxon>
        <taxon>Streptomyces</taxon>
    </lineage>
</organism>
<gene>
    <name evidence="2" type="ORF">STAFG_2881</name>
</gene>
<feature type="domain" description="wHTH-Hsp90 Na associated" evidence="1">
    <location>
        <begin position="5"/>
        <end position="55"/>
    </location>
</feature>
<dbReference type="EMBL" id="AOPY01001392">
    <property type="protein sequence ID" value="EPJ40072.1"/>
    <property type="molecule type" value="Genomic_DNA"/>
</dbReference>
<accession>S4N0R9</accession>
<evidence type="ECO:0000259" key="1">
    <source>
        <dbReference type="Pfam" id="PF24410"/>
    </source>
</evidence>
<dbReference type="Pfam" id="PF24410">
    <property type="entry name" value="wHTH-HSP90_Na-assoc"/>
    <property type="match status" value="1"/>
</dbReference>
<protein>
    <recommendedName>
        <fullName evidence="1">wHTH-Hsp90 Na associated domain-containing protein</fullName>
    </recommendedName>
</protein>
<evidence type="ECO:0000313" key="3">
    <source>
        <dbReference type="Proteomes" id="UP000015001"/>
    </source>
</evidence>
<evidence type="ECO:0000313" key="2">
    <source>
        <dbReference type="EMBL" id="EPJ40072.1"/>
    </source>
</evidence>
<dbReference type="InterPro" id="IPR056507">
    <property type="entry name" value="wHTH-HSP90_Na-assoc"/>
</dbReference>
<dbReference type="Proteomes" id="UP000015001">
    <property type="component" value="Unassembled WGS sequence"/>
</dbReference>
<dbReference type="RefSeq" id="WP_020271840.1">
    <property type="nucleotide sequence ID" value="NZ_KE354142.1"/>
</dbReference>